<keyword evidence="9" id="KW-1185">Reference proteome</keyword>
<dbReference type="GO" id="GO:0001708">
    <property type="term" value="P:cell fate specification"/>
    <property type="evidence" value="ECO:0000318"/>
    <property type="project" value="GO_Central"/>
</dbReference>
<evidence type="ECO:0000259" key="7">
    <source>
        <dbReference type="PROSITE" id="PS50252"/>
    </source>
</evidence>
<dbReference type="EMBL" id="DS469719">
    <property type="protein sequence ID" value="EDO34770.1"/>
    <property type="molecule type" value="Genomic_DNA"/>
</dbReference>
<dbReference type="PANTHER" id="PTHR11267:SF204">
    <property type="entry name" value="SPADETAIL"/>
    <property type="match status" value="1"/>
</dbReference>
<evidence type="ECO:0000256" key="2">
    <source>
        <dbReference type="ARBA" id="ARBA00023015"/>
    </source>
</evidence>
<dbReference type="InterPro" id="IPR036960">
    <property type="entry name" value="T-box_sf"/>
</dbReference>
<dbReference type="InterPro" id="IPR018186">
    <property type="entry name" value="TF_T-box_CS"/>
</dbReference>
<dbReference type="CDD" id="cd00182">
    <property type="entry name" value="T-box"/>
    <property type="match status" value="1"/>
</dbReference>
<keyword evidence="2" id="KW-0805">Transcription regulation</keyword>
<dbReference type="PROSITE" id="PS01283">
    <property type="entry name" value="TBOX_1"/>
    <property type="match status" value="1"/>
</dbReference>
<dbReference type="OrthoDB" id="7442607at2759"/>
<evidence type="ECO:0000256" key="4">
    <source>
        <dbReference type="ARBA" id="ARBA00023163"/>
    </source>
</evidence>
<comment type="subcellular location">
    <subcellularLocation>
        <location evidence="1 6">Nucleus</location>
    </subcellularLocation>
</comment>
<evidence type="ECO:0000256" key="3">
    <source>
        <dbReference type="ARBA" id="ARBA00023125"/>
    </source>
</evidence>
<keyword evidence="3 6" id="KW-0238">DNA-binding</keyword>
<evidence type="ECO:0000256" key="6">
    <source>
        <dbReference type="PROSITE-ProRule" id="PRU00201"/>
    </source>
</evidence>
<evidence type="ECO:0000256" key="1">
    <source>
        <dbReference type="ARBA" id="ARBA00004123"/>
    </source>
</evidence>
<dbReference type="PRINTS" id="PR00937">
    <property type="entry name" value="TBOX"/>
</dbReference>
<name>A7SNF4_NEMVE</name>
<proteinExistence type="predicted"/>
<dbReference type="FunFam" id="2.60.40.820:FF:000013">
    <property type="entry name" value="T-box transcription factor tbx-9"/>
    <property type="match status" value="1"/>
</dbReference>
<feature type="domain" description="T-box" evidence="7">
    <location>
        <begin position="12"/>
        <end position="189"/>
    </location>
</feature>
<dbReference type="GO" id="GO:0000981">
    <property type="term" value="F:DNA-binding transcription factor activity, RNA polymerase II-specific"/>
    <property type="evidence" value="ECO:0000318"/>
    <property type="project" value="GO_Central"/>
</dbReference>
<evidence type="ECO:0000313" key="9">
    <source>
        <dbReference type="Proteomes" id="UP000001593"/>
    </source>
</evidence>
<dbReference type="Pfam" id="PF00907">
    <property type="entry name" value="T-box"/>
    <property type="match status" value="1"/>
</dbReference>
<gene>
    <name evidence="8" type="ORF">NEMVEDRAFT_v1g124737</name>
</gene>
<dbReference type="InterPro" id="IPR001699">
    <property type="entry name" value="TF_T-box"/>
</dbReference>
<dbReference type="SMART" id="SM00425">
    <property type="entry name" value="TBOX"/>
    <property type="match status" value="1"/>
</dbReference>
<comment type="caution">
    <text evidence="6">Lacks conserved residue(s) required for the propagation of feature annotation.</text>
</comment>
<dbReference type="OMA" id="SHQTEMI"/>
<dbReference type="GO" id="GO:0045893">
    <property type="term" value="P:positive regulation of DNA-templated transcription"/>
    <property type="evidence" value="ECO:0007669"/>
    <property type="project" value="InterPro"/>
</dbReference>
<sequence length="192" mass="22452">MSNGREKIKAQLRDESLWRLFHSHQTEMIITRSGRRMFPILDFRLSGLEPDEYFSCTVQIISLDDFRYRYDLNKATWVATGAALKLDQRRVINSHPHGATLGKIWNSEGAKFDKLKLTNHIKPCCDHIVLASLQKYKVQLVITRLHATQCERLLFDFPETEFMAVTCYQNPEVVRLKINHNPFAKSFRQGKR</sequence>
<keyword evidence="4" id="KW-0804">Transcription</keyword>
<protein>
    <recommendedName>
        <fullName evidence="7">T-box domain-containing protein</fullName>
    </recommendedName>
</protein>
<dbReference type="GO" id="GO:0006357">
    <property type="term" value="P:regulation of transcription by RNA polymerase II"/>
    <property type="evidence" value="ECO:0000318"/>
    <property type="project" value="GO_Central"/>
</dbReference>
<dbReference type="InterPro" id="IPR008967">
    <property type="entry name" value="p53-like_TF_DNA-bd_sf"/>
</dbReference>
<dbReference type="HOGENOM" id="CLU_014430_3_1_1"/>
<dbReference type="KEGG" id="nve:5506155"/>
<dbReference type="InParanoid" id="A7SNF4"/>
<dbReference type="AlphaFoldDB" id="A7SNF4"/>
<evidence type="ECO:0000313" key="8">
    <source>
        <dbReference type="EMBL" id="EDO34770.1"/>
    </source>
</evidence>
<dbReference type="Proteomes" id="UP000001593">
    <property type="component" value="Unassembled WGS sequence"/>
</dbReference>
<dbReference type="InterPro" id="IPR046360">
    <property type="entry name" value="T-box_DNA-bd"/>
</dbReference>
<dbReference type="GO" id="GO:0000785">
    <property type="term" value="C:chromatin"/>
    <property type="evidence" value="ECO:0000318"/>
    <property type="project" value="GO_Central"/>
</dbReference>
<dbReference type="PROSITE" id="PS50252">
    <property type="entry name" value="TBOX_3"/>
    <property type="match status" value="1"/>
</dbReference>
<dbReference type="GO" id="GO:0005634">
    <property type="term" value="C:nucleus"/>
    <property type="evidence" value="ECO:0000318"/>
    <property type="project" value="GO_Central"/>
</dbReference>
<dbReference type="PANTHER" id="PTHR11267">
    <property type="entry name" value="T-BOX PROTEIN-RELATED"/>
    <property type="match status" value="1"/>
</dbReference>
<dbReference type="STRING" id="45351.A7SNF4"/>
<reference evidence="8 9" key="1">
    <citation type="journal article" date="2007" name="Science">
        <title>Sea anemone genome reveals ancestral eumetazoan gene repertoire and genomic organization.</title>
        <authorList>
            <person name="Putnam N.H."/>
            <person name="Srivastava M."/>
            <person name="Hellsten U."/>
            <person name="Dirks B."/>
            <person name="Chapman J."/>
            <person name="Salamov A."/>
            <person name="Terry A."/>
            <person name="Shapiro H."/>
            <person name="Lindquist E."/>
            <person name="Kapitonov V.V."/>
            <person name="Jurka J."/>
            <person name="Genikhovich G."/>
            <person name="Grigoriev I.V."/>
            <person name="Lucas S.M."/>
            <person name="Steele R.E."/>
            <person name="Finnerty J.R."/>
            <person name="Technau U."/>
            <person name="Martindale M.Q."/>
            <person name="Rokhsar D.S."/>
        </authorList>
    </citation>
    <scope>NUCLEOTIDE SEQUENCE [LARGE SCALE GENOMIC DNA]</scope>
    <source>
        <strain evidence="9">CH2 X CH6</strain>
    </source>
</reference>
<evidence type="ECO:0000256" key="5">
    <source>
        <dbReference type="ARBA" id="ARBA00023242"/>
    </source>
</evidence>
<dbReference type="Gene3D" id="2.60.40.820">
    <property type="entry name" value="Transcription factor, T-box"/>
    <property type="match status" value="1"/>
</dbReference>
<dbReference type="SUPFAM" id="SSF49417">
    <property type="entry name" value="p53-like transcription factors"/>
    <property type="match status" value="1"/>
</dbReference>
<dbReference type="PhylomeDB" id="A7SNF4"/>
<dbReference type="eggNOG" id="KOG3585">
    <property type="taxonomic scope" value="Eukaryota"/>
</dbReference>
<accession>A7SNF4</accession>
<organism evidence="8 9">
    <name type="scientific">Nematostella vectensis</name>
    <name type="common">Starlet sea anemone</name>
    <dbReference type="NCBI Taxonomy" id="45351"/>
    <lineage>
        <taxon>Eukaryota</taxon>
        <taxon>Metazoa</taxon>
        <taxon>Cnidaria</taxon>
        <taxon>Anthozoa</taxon>
        <taxon>Hexacorallia</taxon>
        <taxon>Actiniaria</taxon>
        <taxon>Edwardsiidae</taxon>
        <taxon>Nematostella</taxon>
    </lineage>
</organism>
<dbReference type="GO" id="GO:0000978">
    <property type="term" value="F:RNA polymerase II cis-regulatory region sequence-specific DNA binding"/>
    <property type="evidence" value="ECO:0000318"/>
    <property type="project" value="GO_Central"/>
</dbReference>
<keyword evidence="5 6" id="KW-0539">Nucleus</keyword>